<evidence type="ECO:0000256" key="9">
    <source>
        <dbReference type="ARBA" id="ARBA00022840"/>
    </source>
</evidence>
<dbReference type="Gene3D" id="2.40.50.930">
    <property type="match status" value="1"/>
</dbReference>
<accession>A0A9P0GLR9</accession>
<dbReference type="InterPro" id="IPR000959">
    <property type="entry name" value="POLO_box_dom"/>
</dbReference>
<dbReference type="PROSITE" id="PS00109">
    <property type="entry name" value="PROTEIN_KINASE_TYR"/>
    <property type="match status" value="1"/>
</dbReference>
<evidence type="ECO:0000256" key="1">
    <source>
        <dbReference type="ARBA" id="ARBA00004114"/>
    </source>
</evidence>
<evidence type="ECO:0000259" key="19">
    <source>
        <dbReference type="PROSITE" id="PS50078"/>
    </source>
</evidence>
<dbReference type="PROSITE" id="PS51984">
    <property type="entry name" value="CPB1"/>
    <property type="match status" value="1"/>
</dbReference>
<dbReference type="GO" id="GO:0004674">
    <property type="term" value="F:protein serine/threonine kinase activity"/>
    <property type="evidence" value="ECO:0007669"/>
    <property type="project" value="UniProtKB-KW"/>
</dbReference>
<dbReference type="Gene3D" id="1.10.510.10">
    <property type="entry name" value="Transferase(Phosphotransferase) domain 1"/>
    <property type="match status" value="1"/>
</dbReference>
<dbReference type="GO" id="GO:0005524">
    <property type="term" value="F:ATP binding"/>
    <property type="evidence" value="ECO:0007669"/>
    <property type="project" value="UniProtKB-UniRule"/>
</dbReference>
<dbReference type="PROSITE" id="PS00107">
    <property type="entry name" value="PROTEIN_KINASE_ATP"/>
    <property type="match status" value="1"/>
</dbReference>
<evidence type="ECO:0000259" key="20">
    <source>
        <dbReference type="PROSITE" id="PS51984"/>
    </source>
</evidence>
<dbReference type="FunFam" id="1.10.510.10:FF:000576">
    <property type="entry name" value="Serine/threonine-protein kinase PLK4"/>
    <property type="match status" value="1"/>
</dbReference>
<dbReference type="InterPro" id="IPR000719">
    <property type="entry name" value="Prot_kinase_dom"/>
</dbReference>
<dbReference type="EMBL" id="OV651820">
    <property type="protein sequence ID" value="CAH1114411.1"/>
    <property type="molecule type" value="Genomic_DNA"/>
</dbReference>
<dbReference type="InterPro" id="IPR011009">
    <property type="entry name" value="Kinase-like_dom_sf"/>
</dbReference>
<dbReference type="PROSITE" id="PS50078">
    <property type="entry name" value="POLO_BOX"/>
    <property type="match status" value="1"/>
</dbReference>
<name>A0A9P0GLR9_9CUCU</name>
<evidence type="ECO:0000256" key="17">
    <source>
        <dbReference type="PROSITE-ProRule" id="PRU10141"/>
    </source>
</evidence>
<comment type="subcellular location">
    <subcellularLocation>
        <location evidence="1">Cytoplasm</location>
        <location evidence="1">Cytoskeleton</location>
        <location evidence="1">Microtubule organizing center</location>
        <location evidence="1">Centrosome</location>
        <location evidence="1">Centriole</location>
    </subcellularLocation>
</comment>
<evidence type="ECO:0000256" key="16">
    <source>
        <dbReference type="ARBA" id="ARBA00048347"/>
    </source>
</evidence>
<dbReference type="SUPFAM" id="SSF56112">
    <property type="entry name" value="Protein kinase-like (PK-like)"/>
    <property type="match status" value="1"/>
</dbReference>
<dbReference type="PANTHER" id="PTHR24345">
    <property type="entry name" value="SERINE/THREONINE-PROTEIN KINASE PLK"/>
    <property type="match status" value="1"/>
</dbReference>
<evidence type="ECO:0000256" key="14">
    <source>
        <dbReference type="ARBA" id="ARBA00030924"/>
    </source>
</evidence>
<dbReference type="InterPro" id="IPR033699">
    <property type="entry name" value="POLO_box_Plk4_1"/>
</dbReference>
<dbReference type="InterPro" id="IPR046437">
    <property type="entry name" value="Ser_Thr-PK_POLO_box_1_sf"/>
</dbReference>
<feature type="domain" description="Cryptic POLO box 2 (CPB2)" evidence="21">
    <location>
        <begin position="573"/>
        <end position="680"/>
    </location>
</feature>
<comment type="catalytic activity">
    <reaction evidence="15">
        <text>L-threonyl-[protein] + ATP = O-phospho-L-threonyl-[protein] + ADP + H(+)</text>
        <dbReference type="Rhea" id="RHEA:46608"/>
        <dbReference type="Rhea" id="RHEA-COMP:11060"/>
        <dbReference type="Rhea" id="RHEA-COMP:11605"/>
        <dbReference type="ChEBI" id="CHEBI:15378"/>
        <dbReference type="ChEBI" id="CHEBI:30013"/>
        <dbReference type="ChEBI" id="CHEBI:30616"/>
        <dbReference type="ChEBI" id="CHEBI:61977"/>
        <dbReference type="ChEBI" id="CHEBI:456216"/>
        <dbReference type="EC" id="2.7.11.21"/>
    </reaction>
</comment>
<evidence type="ECO:0000256" key="6">
    <source>
        <dbReference type="ARBA" id="ARBA00022679"/>
    </source>
</evidence>
<dbReference type="InterPro" id="IPR008266">
    <property type="entry name" value="Tyr_kinase_AS"/>
</dbReference>
<dbReference type="Gene3D" id="3.30.1120.120">
    <property type="match status" value="1"/>
</dbReference>
<gene>
    <name evidence="22" type="ORF">PSYICH_LOCUS14689</name>
</gene>
<evidence type="ECO:0000313" key="22">
    <source>
        <dbReference type="EMBL" id="CAH1114411.1"/>
    </source>
</evidence>
<dbReference type="InterPro" id="IPR033698">
    <property type="entry name" value="POLO_box_Plk4_2"/>
</dbReference>
<keyword evidence="6" id="KW-0808">Transferase</keyword>
<feature type="binding site" evidence="17">
    <location>
        <position position="42"/>
    </location>
    <ligand>
        <name>ATP</name>
        <dbReference type="ChEBI" id="CHEBI:30616"/>
    </ligand>
</feature>
<dbReference type="SUPFAM" id="SSF82615">
    <property type="entry name" value="Polo-box domain"/>
    <property type="match status" value="1"/>
</dbReference>
<dbReference type="GO" id="GO:0005634">
    <property type="term" value="C:nucleus"/>
    <property type="evidence" value="ECO:0007669"/>
    <property type="project" value="TreeGrafter"/>
</dbReference>
<evidence type="ECO:0000256" key="7">
    <source>
        <dbReference type="ARBA" id="ARBA00022741"/>
    </source>
</evidence>
<evidence type="ECO:0000259" key="21">
    <source>
        <dbReference type="PROSITE" id="PS51985"/>
    </source>
</evidence>
<evidence type="ECO:0000256" key="11">
    <source>
        <dbReference type="ARBA" id="ARBA00023212"/>
    </source>
</evidence>
<evidence type="ECO:0000259" key="18">
    <source>
        <dbReference type="PROSITE" id="PS50011"/>
    </source>
</evidence>
<keyword evidence="8" id="KW-0418">Kinase</keyword>
<dbReference type="PROSITE" id="PS50011">
    <property type="entry name" value="PROTEIN_KINASE_DOM"/>
    <property type="match status" value="1"/>
</dbReference>
<dbReference type="CDD" id="cd13116">
    <property type="entry name" value="POLO_box_Plk4_3"/>
    <property type="match status" value="1"/>
</dbReference>
<dbReference type="FunFam" id="3.30.200.20:FF:000042">
    <property type="entry name" value="Aurora kinase A"/>
    <property type="match status" value="1"/>
</dbReference>
<feature type="domain" description="Cryptic POLO box 1 (CPB1)" evidence="20">
    <location>
        <begin position="455"/>
        <end position="572"/>
    </location>
</feature>
<comment type="catalytic activity">
    <reaction evidence="16">
        <text>L-seryl-[protein] + ATP = O-phospho-L-seryl-[protein] + ADP + H(+)</text>
        <dbReference type="Rhea" id="RHEA:17989"/>
        <dbReference type="Rhea" id="RHEA-COMP:9863"/>
        <dbReference type="Rhea" id="RHEA-COMP:11604"/>
        <dbReference type="ChEBI" id="CHEBI:15378"/>
        <dbReference type="ChEBI" id="CHEBI:29999"/>
        <dbReference type="ChEBI" id="CHEBI:30616"/>
        <dbReference type="ChEBI" id="CHEBI:83421"/>
        <dbReference type="ChEBI" id="CHEBI:456216"/>
        <dbReference type="EC" id="2.7.11.21"/>
    </reaction>
</comment>
<evidence type="ECO:0000256" key="10">
    <source>
        <dbReference type="ARBA" id="ARBA00022843"/>
    </source>
</evidence>
<protein>
    <recommendedName>
        <fullName evidence="3">Serine/threonine-protein kinase PLK4</fullName>
        <ecNumber evidence="2">2.7.11.21</ecNumber>
    </recommendedName>
    <alternativeName>
        <fullName evidence="12">Polo-like kinase 4</fullName>
    </alternativeName>
    <alternativeName>
        <fullName evidence="13 14">Serine/threonine-protein kinase SAK</fullName>
    </alternativeName>
</protein>
<dbReference type="InterPro" id="IPR017441">
    <property type="entry name" value="Protein_kinase_ATP_BS"/>
</dbReference>
<organism evidence="22 23">
    <name type="scientific">Psylliodes chrysocephalus</name>
    <dbReference type="NCBI Taxonomy" id="3402493"/>
    <lineage>
        <taxon>Eukaryota</taxon>
        <taxon>Metazoa</taxon>
        <taxon>Ecdysozoa</taxon>
        <taxon>Arthropoda</taxon>
        <taxon>Hexapoda</taxon>
        <taxon>Insecta</taxon>
        <taxon>Pterygota</taxon>
        <taxon>Neoptera</taxon>
        <taxon>Endopterygota</taxon>
        <taxon>Coleoptera</taxon>
        <taxon>Polyphaga</taxon>
        <taxon>Cucujiformia</taxon>
        <taxon>Chrysomeloidea</taxon>
        <taxon>Chrysomelidae</taxon>
        <taxon>Galerucinae</taxon>
        <taxon>Alticini</taxon>
        <taxon>Psylliodes</taxon>
    </lineage>
</organism>
<keyword evidence="9 17" id="KW-0067">ATP-binding</keyword>
<feature type="domain" description="POLO box" evidence="19">
    <location>
        <begin position="715"/>
        <end position="791"/>
    </location>
</feature>
<evidence type="ECO:0000256" key="13">
    <source>
        <dbReference type="ARBA" id="ARBA00030429"/>
    </source>
</evidence>
<dbReference type="Proteomes" id="UP001153636">
    <property type="component" value="Chromosome 8"/>
</dbReference>
<evidence type="ECO:0000256" key="12">
    <source>
        <dbReference type="ARBA" id="ARBA00030332"/>
    </source>
</evidence>
<evidence type="ECO:0000256" key="15">
    <source>
        <dbReference type="ARBA" id="ARBA00047802"/>
    </source>
</evidence>
<dbReference type="InterPro" id="IPR033696">
    <property type="entry name" value="POLO_box_Plk4_C"/>
</dbReference>
<keyword evidence="5" id="KW-0723">Serine/threonine-protein kinase</keyword>
<evidence type="ECO:0000256" key="5">
    <source>
        <dbReference type="ARBA" id="ARBA00022527"/>
    </source>
</evidence>
<dbReference type="GO" id="GO:0005814">
    <property type="term" value="C:centriole"/>
    <property type="evidence" value="ECO:0007669"/>
    <property type="project" value="UniProtKB-SubCell"/>
</dbReference>
<dbReference type="Pfam" id="PF18190">
    <property type="entry name" value="Plk4_PB1"/>
    <property type="match status" value="1"/>
</dbReference>
<evidence type="ECO:0000256" key="3">
    <source>
        <dbReference type="ARBA" id="ARBA00020245"/>
    </source>
</evidence>
<reference evidence="22" key="1">
    <citation type="submission" date="2022-01" db="EMBL/GenBank/DDBJ databases">
        <authorList>
            <person name="King R."/>
        </authorList>
    </citation>
    <scope>NUCLEOTIDE SEQUENCE</scope>
</reference>
<evidence type="ECO:0000313" key="23">
    <source>
        <dbReference type="Proteomes" id="UP001153636"/>
    </source>
</evidence>
<keyword evidence="11" id="KW-0206">Cytoskeleton</keyword>
<evidence type="ECO:0000256" key="4">
    <source>
        <dbReference type="ARBA" id="ARBA00022490"/>
    </source>
</evidence>
<dbReference type="OrthoDB" id="10004143at2759"/>
<sequence length="802" mass="90229">MSMTSFGKRIEDYEVHSLLGKGGFASVYRARCLKSGTEVAIKMIDKKLMQATGMVNRVKQEVSIHSRLKHPSILELYECFEDINYVYLVLELCHNGELQKCLKEKPLSENEVSTIIGQVAEGIKYLHSYNILHRDLSLSNLLITRDFQVKIADFGLATQLTKPDEKHMTMCGTPNFISPEVASRGSHGLEADVWGLGCLLYTLLVGSPPFDTPAIKSTLTKVVMSNYTLPSHLSPEAKDLINSLLQKNPKDRMKLEQILEHPFIRRGRIISSHLTHDSGIHTMSSKRDSTFGDSTSLPYFQNCNSNPHLRKTNSDCLPLQNIYGKSPQICQDMEHLRIHSYDALPTFRSKEQPLKCCSQISNCCHEEMKRSCCSGIESRIRSNQECQVLVDPGGCNYNQPVCTTPLHSHHSDPPYNENTGNYICTKPSVGYAHVSKESPENFHKQREFSPVKFERAKKSLIPLCSERLLPTRHQTKNAILSILKDGEVCIEFIKKRGSPKRDYVCEVMRISTDGMRIVLYEIEGGKGVPLGDEPASMPSQGADKIYGLENLPEKHWKKYTYALKFIELVRAKTPKVTYYTDKAKCFLMENLTDFEACFYDGGKVTKSVTDGITLIDASGNKYSFISQNECTSLNGTLDLMWTHSQDAFDYCILLERTLSSLPRSSFPVIVGRRPSSCSSGSLGKENHQLRVMPSFAASYNGTNAGSSFGNTTNTKEKRVTVPGIGTAFQLSNGEVQVRFPDGSQLWVDGKHHVRYQYPDGHISNYTDNEVIPRVIMEKLQHMPKVLKYLIPTSVTQKIVNLR</sequence>
<dbReference type="EC" id="2.7.11.21" evidence="2"/>
<dbReference type="InterPro" id="IPR047108">
    <property type="entry name" value="Plk4-like_POLO_box_2_sf"/>
</dbReference>
<feature type="domain" description="Protein kinase" evidence="18">
    <location>
        <begin position="13"/>
        <end position="264"/>
    </location>
</feature>
<dbReference type="Pfam" id="PF18409">
    <property type="entry name" value="Plk4_PB2"/>
    <property type="match status" value="1"/>
</dbReference>
<evidence type="ECO:0000256" key="8">
    <source>
        <dbReference type="ARBA" id="ARBA00022777"/>
    </source>
</evidence>
<evidence type="ECO:0000256" key="2">
    <source>
        <dbReference type="ARBA" id="ARBA00012424"/>
    </source>
</evidence>
<proteinExistence type="predicted"/>
<dbReference type="Gene3D" id="3.30.1120.130">
    <property type="match status" value="1"/>
</dbReference>
<dbReference type="Pfam" id="PF00069">
    <property type="entry name" value="Pkinase"/>
    <property type="match status" value="1"/>
</dbReference>
<keyword evidence="4" id="KW-0963">Cytoplasm</keyword>
<keyword evidence="10" id="KW-0832">Ubl conjugation</keyword>
<dbReference type="PANTHER" id="PTHR24345:SF91">
    <property type="entry name" value="SERINE_THREONINE-PROTEIN KINASE PLK4"/>
    <property type="match status" value="1"/>
</dbReference>
<keyword evidence="7 17" id="KW-0547">Nucleotide-binding</keyword>
<dbReference type="CDD" id="cd13114">
    <property type="entry name" value="POLO_box_Plk4_1"/>
    <property type="match status" value="1"/>
</dbReference>
<dbReference type="PROSITE" id="PS51985">
    <property type="entry name" value="CPB2"/>
    <property type="match status" value="1"/>
</dbReference>
<dbReference type="AlphaFoldDB" id="A0A9P0GLR9"/>
<keyword evidence="23" id="KW-1185">Reference proteome</keyword>